<reference evidence="10 11" key="1">
    <citation type="submission" date="2017-08" db="EMBL/GenBank/DDBJ databases">
        <title>Acidophilic green algal genome provides insights into adaptation to an acidic environment.</title>
        <authorList>
            <person name="Hirooka S."/>
            <person name="Hirose Y."/>
            <person name="Kanesaki Y."/>
            <person name="Higuchi S."/>
            <person name="Fujiwara T."/>
            <person name="Onuma R."/>
            <person name="Era A."/>
            <person name="Ohbayashi R."/>
            <person name="Uzuka A."/>
            <person name="Nozaki H."/>
            <person name="Yoshikawa H."/>
            <person name="Miyagishima S.Y."/>
        </authorList>
    </citation>
    <scope>NUCLEOTIDE SEQUENCE [LARGE SCALE GENOMIC DNA]</scope>
    <source>
        <strain evidence="10 11">NIES-2499</strain>
    </source>
</reference>
<dbReference type="Pfam" id="PF00023">
    <property type="entry name" value="Ank"/>
    <property type="match status" value="1"/>
</dbReference>
<accession>A0A250X604</accession>
<proteinExistence type="predicted"/>
<feature type="repeat" description="ANK" evidence="6">
    <location>
        <begin position="221"/>
        <end position="253"/>
    </location>
</feature>
<dbReference type="STRING" id="1157962.A0A250X604"/>
<dbReference type="PROSITE" id="PS50297">
    <property type="entry name" value="ANK_REP_REGION"/>
    <property type="match status" value="3"/>
</dbReference>
<dbReference type="Pfam" id="PF00097">
    <property type="entry name" value="zf-C3HC4"/>
    <property type="match status" value="1"/>
</dbReference>
<keyword evidence="1" id="KW-0479">Metal-binding</keyword>
<dbReference type="SMART" id="SM00184">
    <property type="entry name" value="RING"/>
    <property type="match status" value="1"/>
</dbReference>
<dbReference type="AlphaFoldDB" id="A0A250X604"/>
<evidence type="ECO:0000256" key="1">
    <source>
        <dbReference type="ARBA" id="ARBA00022723"/>
    </source>
</evidence>
<dbReference type="PANTHER" id="PTHR24198">
    <property type="entry name" value="ANKYRIN REPEAT AND PROTEIN KINASE DOMAIN-CONTAINING PROTEIN"/>
    <property type="match status" value="1"/>
</dbReference>
<dbReference type="Pfam" id="PF12796">
    <property type="entry name" value="Ank_2"/>
    <property type="match status" value="1"/>
</dbReference>
<dbReference type="Proteomes" id="UP000232323">
    <property type="component" value="Unassembled WGS sequence"/>
</dbReference>
<feature type="repeat" description="ANK" evidence="6">
    <location>
        <begin position="100"/>
        <end position="132"/>
    </location>
</feature>
<protein>
    <recommendedName>
        <fullName evidence="9">RING-type domain-containing protein</fullName>
    </recommendedName>
</protein>
<sequence>MGNLTSCCSGYSPEADILITSVKTGDLPRVKYVLSRNPELLNCRRGLSKDTSVWHSAVKTGKLSILSFLVEFAKMEGMLPGSAAERAAQLKLQLDVQNGRGYTPLMIAAKKGYVDIAIYLVKLGVDTFSGDRQYGLTAIHLAARGGHAQCIHAILNNAAPEQSIRSRTKLQDLTNEAGLSPLHYAVAFHHISCIEALLQHGVYLMPRSRAFTTEMDMNLSNGSTPLHIAAERNDLESARTILRHVAARMSQDVRMVADVRWVRDSDGWTPYQVARTKGQSAILVELLHPGTDLIGSFDIQDLVTPASGVAKLSVIAAAALQIKLISDLHRASEGTLLSRPGSLMADNSQEDKEAAAAARVRPTAPSRFLVMAMADASEGARGNYELQLCDSALSTDAVQAASKLRNCSSKEVQDERERGSAGPPRPASAAGRAQTPGYSYAIAAAPTVSQTASGCPGSSAATAAAATAAAATAAPALLRAPSRGNLTSPKGTRVLIDKDSILLTGMTSLQSQQSPISLWMEIDENDRVCAVCLDRQPDVGIGGCEHRLCSTCAQEMCSRVTDKPLACPFCRKCIGTFISIVDNTLEGKAPCQVAEILRMFQECRRSRRASLLT</sequence>
<evidence type="ECO:0000259" key="9">
    <source>
        <dbReference type="PROSITE" id="PS50089"/>
    </source>
</evidence>
<feature type="domain" description="RING-type" evidence="9">
    <location>
        <begin position="529"/>
        <end position="571"/>
    </location>
</feature>
<dbReference type="PROSITE" id="PS50089">
    <property type="entry name" value="ZF_RING_2"/>
    <property type="match status" value="1"/>
</dbReference>
<gene>
    <name evidence="10" type="ORF">CEUSTIGMA_g5632.t1</name>
</gene>
<dbReference type="InterPro" id="IPR017907">
    <property type="entry name" value="Znf_RING_CS"/>
</dbReference>
<evidence type="ECO:0000256" key="3">
    <source>
        <dbReference type="ARBA" id="ARBA00022771"/>
    </source>
</evidence>
<dbReference type="SUPFAM" id="SSF57850">
    <property type="entry name" value="RING/U-box"/>
    <property type="match status" value="1"/>
</dbReference>
<organism evidence="10 11">
    <name type="scientific">Chlamydomonas eustigma</name>
    <dbReference type="NCBI Taxonomy" id="1157962"/>
    <lineage>
        <taxon>Eukaryota</taxon>
        <taxon>Viridiplantae</taxon>
        <taxon>Chlorophyta</taxon>
        <taxon>core chlorophytes</taxon>
        <taxon>Chlorophyceae</taxon>
        <taxon>CS clade</taxon>
        <taxon>Chlamydomonadales</taxon>
        <taxon>Chlamydomonadaceae</taxon>
        <taxon>Chlamydomonas</taxon>
    </lineage>
</organism>
<dbReference type="InterPro" id="IPR002110">
    <property type="entry name" value="Ankyrin_rpt"/>
</dbReference>
<keyword evidence="4" id="KW-0862">Zinc</keyword>
<evidence type="ECO:0000256" key="6">
    <source>
        <dbReference type="PROSITE-ProRule" id="PRU00023"/>
    </source>
</evidence>
<keyword evidence="5 6" id="KW-0040">ANK repeat</keyword>
<dbReference type="InterPro" id="IPR001841">
    <property type="entry name" value="Znf_RING"/>
</dbReference>
<evidence type="ECO:0000313" key="11">
    <source>
        <dbReference type="Proteomes" id="UP000232323"/>
    </source>
</evidence>
<evidence type="ECO:0000256" key="7">
    <source>
        <dbReference type="PROSITE-ProRule" id="PRU00175"/>
    </source>
</evidence>
<dbReference type="GO" id="GO:0008270">
    <property type="term" value="F:zinc ion binding"/>
    <property type="evidence" value="ECO:0007669"/>
    <property type="project" value="UniProtKB-KW"/>
</dbReference>
<dbReference type="PANTHER" id="PTHR24198:SF165">
    <property type="entry name" value="ANKYRIN REPEAT-CONTAINING PROTEIN-RELATED"/>
    <property type="match status" value="1"/>
</dbReference>
<keyword evidence="11" id="KW-1185">Reference proteome</keyword>
<dbReference type="PROSITE" id="PS50088">
    <property type="entry name" value="ANK_REPEAT"/>
    <property type="match status" value="3"/>
</dbReference>
<evidence type="ECO:0000256" key="4">
    <source>
        <dbReference type="ARBA" id="ARBA00022833"/>
    </source>
</evidence>
<dbReference type="Gene3D" id="3.30.40.10">
    <property type="entry name" value="Zinc/RING finger domain, C3HC4 (zinc finger)"/>
    <property type="match status" value="1"/>
</dbReference>
<evidence type="ECO:0000256" key="5">
    <source>
        <dbReference type="ARBA" id="ARBA00023043"/>
    </source>
</evidence>
<feature type="repeat" description="ANK" evidence="6">
    <location>
        <begin position="177"/>
        <end position="209"/>
    </location>
</feature>
<dbReference type="Gene3D" id="1.25.40.20">
    <property type="entry name" value="Ankyrin repeat-containing domain"/>
    <property type="match status" value="2"/>
</dbReference>
<dbReference type="OrthoDB" id="194358at2759"/>
<feature type="region of interest" description="Disordered" evidence="8">
    <location>
        <begin position="405"/>
        <end position="433"/>
    </location>
</feature>
<name>A0A250X604_9CHLO</name>
<dbReference type="PROSITE" id="PS00518">
    <property type="entry name" value="ZF_RING_1"/>
    <property type="match status" value="1"/>
</dbReference>
<dbReference type="InterPro" id="IPR013083">
    <property type="entry name" value="Znf_RING/FYVE/PHD"/>
</dbReference>
<dbReference type="InterPro" id="IPR018957">
    <property type="entry name" value="Znf_C3HC4_RING-type"/>
</dbReference>
<evidence type="ECO:0000313" key="10">
    <source>
        <dbReference type="EMBL" id="GAX78190.1"/>
    </source>
</evidence>
<evidence type="ECO:0000256" key="8">
    <source>
        <dbReference type="SAM" id="MobiDB-lite"/>
    </source>
</evidence>
<keyword evidence="2" id="KW-0677">Repeat</keyword>
<dbReference type="SMART" id="SM00248">
    <property type="entry name" value="ANK"/>
    <property type="match status" value="5"/>
</dbReference>
<evidence type="ECO:0000256" key="2">
    <source>
        <dbReference type="ARBA" id="ARBA00022737"/>
    </source>
</evidence>
<dbReference type="InterPro" id="IPR036770">
    <property type="entry name" value="Ankyrin_rpt-contain_sf"/>
</dbReference>
<dbReference type="SUPFAM" id="SSF48403">
    <property type="entry name" value="Ankyrin repeat"/>
    <property type="match status" value="1"/>
</dbReference>
<keyword evidence="3 7" id="KW-0863">Zinc-finger</keyword>
<comment type="caution">
    <text evidence="10">The sequence shown here is derived from an EMBL/GenBank/DDBJ whole genome shotgun (WGS) entry which is preliminary data.</text>
</comment>
<dbReference type="Pfam" id="PF13857">
    <property type="entry name" value="Ank_5"/>
    <property type="match status" value="1"/>
</dbReference>
<dbReference type="EMBL" id="BEGY01000030">
    <property type="protein sequence ID" value="GAX78190.1"/>
    <property type="molecule type" value="Genomic_DNA"/>
</dbReference>